<evidence type="ECO:0000256" key="4">
    <source>
        <dbReference type="ARBA" id="ARBA00049872"/>
    </source>
</evidence>
<organism evidence="7 8">
    <name type="scientific">Promicromonospora soli</name>
    <dbReference type="NCBI Taxonomy" id="2035533"/>
    <lineage>
        <taxon>Bacteria</taxon>
        <taxon>Bacillati</taxon>
        <taxon>Actinomycetota</taxon>
        <taxon>Actinomycetes</taxon>
        <taxon>Micrococcales</taxon>
        <taxon>Promicromonosporaceae</taxon>
        <taxon>Promicromonospora</taxon>
    </lineage>
</organism>
<dbReference type="NCBIfam" id="TIGR02352">
    <property type="entry name" value="thiamin_ThiO"/>
    <property type="match status" value="1"/>
</dbReference>
<dbReference type="AlphaFoldDB" id="A0A919KZG0"/>
<dbReference type="InterPro" id="IPR036188">
    <property type="entry name" value="FAD/NAD-bd_sf"/>
</dbReference>
<dbReference type="GO" id="GO:0043799">
    <property type="term" value="F:glycine oxidase activity"/>
    <property type="evidence" value="ECO:0007669"/>
    <property type="project" value="UniProtKB-EC"/>
</dbReference>
<sequence length="412" mass="41917">MSSHVCDVLVIGGGIIGLTAAWRALEAGASVVVLDPSPGDGATHAAAGMLAPVMEAGFGEEGQARLGTASLALWPAFADALERAAGLPPGAVGLETTGTIALAYDGDDLVALRRMLALHHEWDLGSVEISPDEARRREPGVGLRVAGAAWVPGDHRVDPRAVRAALAAIAARRTLVPRAAISLTWADGAVVGAIDDAGTAYAAGTVVLAAGHASASLFAGAPTRPVPGTTLRLDADADRAPAVVVRGTVQGRPVYAVPRRVRPDGRREVVVGATSDEREDDHLTRAGDVFALLRDARALLPGLDDAVLLGATTRSRPGSPDNAPLLGWAADGLYLATGHHRNGILLTPLTAAAVDRALGVARSAEPRPSGVAPASVEAAVEAATRFANPRRFADPVLSAAGIPHGAIRGGTS</sequence>
<dbReference type="GO" id="GO:0050660">
    <property type="term" value="F:flavin adenine dinucleotide binding"/>
    <property type="evidence" value="ECO:0007669"/>
    <property type="project" value="InterPro"/>
</dbReference>
<reference evidence="7" key="2">
    <citation type="submission" date="2020-09" db="EMBL/GenBank/DDBJ databases">
        <authorList>
            <person name="Sun Q."/>
            <person name="Zhou Y."/>
        </authorList>
    </citation>
    <scope>NUCLEOTIDE SEQUENCE</scope>
    <source>
        <strain evidence="7">CGMCC 4.7398</strain>
    </source>
</reference>
<dbReference type="Gene3D" id="3.30.9.10">
    <property type="entry name" value="D-Amino Acid Oxidase, subunit A, domain 2"/>
    <property type="match status" value="1"/>
</dbReference>
<keyword evidence="2" id="KW-0784">Thiamine biosynthesis</keyword>
<keyword evidence="8" id="KW-1185">Reference proteome</keyword>
<feature type="domain" description="FAD dependent oxidoreductase" evidence="6">
    <location>
        <begin position="7"/>
        <end position="354"/>
    </location>
</feature>
<dbReference type="GO" id="GO:0005737">
    <property type="term" value="C:cytoplasm"/>
    <property type="evidence" value="ECO:0007669"/>
    <property type="project" value="TreeGrafter"/>
</dbReference>
<dbReference type="SUPFAM" id="SSF51905">
    <property type="entry name" value="FAD/NAD(P)-binding domain"/>
    <property type="match status" value="1"/>
</dbReference>
<evidence type="ECO:0000256" key="3">
    <source>
        <dbReference type="ARBA" id="ARBA00023002"/>
    </source>
</evidence>
<gene>
    <name evidence="7" type="ORF">GCM10017772_44310</name>
</gene>
<evidence type="ECO:0000259" key="6">
    <source>
        <dbReference type="Pfam" id="PF01266"/>
    </source>
</evidence>
<protein>
    <recommendedName>
        <fullName evidence="5">glycine oxidase</fullName>
        <ecNumber evidence="5">1.4.3.19</ecNumber>
    </recommendedName>
</protein>
<reference evidence="7" key="1">
    <citation type="journal article" date="2014" name="Int. J. Syst. Evol. Microbiol.">
        <title>Complete genome sequence of Corynebacterium casei LMG S-19264T (=DSM 44701T), isolated from a smear-ripened cheese.</title>
        <authorList>
            <consortium name="US DOE Joint Genome Institute (JGI-PGF)"/>
            <person name="Walter F."/>
            <person name="Albersmeier A."/>
            <person name="Kalinowski J."/>
            <person name="Ruckert C."/>
        </authorList>
    </citation>
    <scope>NUCLEOTIDE SEQUENCE</scope>
    <source>
        <strain evidence="7">CGMCC 4.7398</strain>
    </source>
</reference>
<dbReference type="Gene3D" id="3.50.50.60">
    <property type="entry name" value="FAD/NAD(P)-binding domain"/>
    <property type="match status" value="1"/>
</dbReference>
<dbReference type="Proteomes" id="UP000627369">
    <property type="component" value="Unassembled WGS sequence"/>
</dbReference>
<dbReference type="EC" id="1.4.3.19" evidence="5"/>
<dbReference type="PANTHER" id="PTHR13847">
    <property type="entry name" value="SARCOSINE DEHYDROGENASE-RELATED"/>
    <property type="match status" value="1"/>
</dbReference>
<name>A0A919KZG0_9MICO</name>
<proteinExistence type="predicted"/>
<comment type="pathway">
    <text evidence="1">Cofactor biosynthesis; thiamine diphosphate biosynthesis.</text>
</comment>
<evidence type="ECO:0000256" key="2">
    <source>
        <dbReference type="ARBA" id="ARBA00022977"/>
    </source>
</evidence>
<accession>A0A919KZG0</accession>
<dbReference type="PANTHER" id="PTHR13847:SF289">
    <property type="entry name" value="GLYCINE OXIDASE"/>
    <property type="match status" value="1"/>
</dbReference>
<evidence type="ECO:0000313" key="7">
    <source>
        <dbReference type="EMBL" id="GHH79180.1"/>
    </source>
</evidence>
<comment type="caution">
    <text evidence="7">The sequence shown here is derived from an EMBL/GenBank/DDBJ whole genome shotgun (WGS) entry which is preliminary data.</text>
</comment>
<evidence type="ECO:0000256" key="5">
    <source>
        <dbReference type="ARBA" id="ARBA00050018"/>
    </source>
</evidence>
<dbReference type="Pfam" id="PF01266">
    <property type="entry name" value="DAO"/>
    <property type="match status" value="1"/>
</dbReference>
<comment type="catalytic activity">
    <reaction evidence="4">
        <text>glycine + O2 + H2O = glyoxylate + H2O2 + NH4(+)</text>
        <dbReference type="Rhea" id="RHEA:11532"/>
        <dbReference type="ChEBI" id="CHEBI:15377"/>
        <dbReference type="ChEBI" id="CHEBI:15379"/>
        <dbReference type="ChEBI" id="CHEBI:16240"/>
        <dbReference type="ChEBI" id="CHEBI:28938"/>
        <dbReference type="ChEBI" id="CHEBI:36655"/>
        <dbReference type="ChEBI" id="CHEBI:57305"/>
        <dbReference type="EC" id="1.4.3.19"/>
    </reaction>
</comment>
<dbReference type="SUPFAM" id="SSF54373">
    <property type="entry name" value="FAD-linked reductases, C-terminal domain"/>
    <property type="match status" value="1"/>
</dbReference>
<dbReference type="InterPro" id="IPR012727">
    <property type="entry name" value="Gly_oxidase_ThiO"/>
</dbReference>
<keyword evidence="3" id="KW-0560">Oxidoreductase</keyword>
<evidence type="ECO:0000256" key="1">
    <source>
        <dbReference type="ARBA" id="ARBA00004948"/>
    </source>
</evidence>
<dbReference type="RefSeq" id="WP_229872691.1">
    <property type="nucleotide sequence ID" value="NZ_BNAS01000009.1"/>
</dbReference>
<evidence type="ECO:0000313" key="8">
    <source>
        <dbReference type="Proteomes" id="UP000627369"/>
    </source>
</evidence>
<dbReference type="EMBL" id="BNAS01000009">
    <property type="protein sequence ID" value="GHH79180.1"/>
    <property type="molecule type" value="Genomic_DNA"/>
</dbReference>
<dbReference type="InterPro" id="IPR006076">
    <property type="entry name" value="FAD-dep_OxRdtase"/>
</dbReference>
<dbReference type="GO" id="GO:0009228">
    <property type="term" value="P:thiamine biosynthetic process"/>
    <property type="evidence" value="ECO:0007669"/>
    <property type="project" value="UniProtKB-KW"/>
</dbReference>